<dbReference type="SUPFAM" id="SSF50978">
    <property type="entry name" value="WD40 repeat-like"/>
    <property type="match status" value="1"/>
</dbReference>
<evidence type="ECO:0000313" key="3">
    <source>
        <dbReference type="EMBL" id="RLM70073.1"/>
    </source>
</evidence>
<dbReference type="InterPro" id="IPR001680">
    <property type="entry name" value="WD40_rpt"/>
</dbReference>
<gene>
    <name evidence="3" type="ORF">C2845_PM17G02230</name>
</gene>
<dbReference type="Pfam" id="PF00400">
    <property type="entry name" value="WD40"/>
    <property type="match status" value="2"/>
</dbReference>
<organism evidence="3 4">
    <name type="scientific">Panicum miliaceum</name>
    <name type="common">Proso millet</name>
    <name type="synonym">Broomcorn millet</name>
    <dbReference type="NCBI Taxonomy" id="4540"/>
    <lineage>
        <taxon>Eukaryota</taxon>
        <taxon>Viridiplantae</taxon>
        <taxon>Streptophyta</taxon>
        <taxon>Embryophyta</taxon>
        <taxon>Tracheophyta</taxon>
        <taxon>Spermatophyta</taxon>
        <taxon>Magnoliopsida</taxon>
        <taxon>Liliopsida</taxon>
        <taxon>Poales</taxon>
        <taxon>Poaceae</taxon>
        <taxon>PACMAD clade</taxon>
        <taxon>Panicoideae</taxon>
        <taxon>Panicodae</taxon>
        <taxon>Paniceae</taxon>
        <taxon>Panicinae</taxon>
        <taxon>Panicum</taxon>
        <taxon>Panicum sect. Panicum</taxon>
    </lineage>
</organism>
<dbReference type="InterPro" id="IPR036322">
    <property type="entry name" value="WD40_repeat_dom_sf"/>
</dbReference>
<dbReference type="PANTHER" id="PTHR19876">
    <property type="entry name" value="COATOMER"/>
    <property type="match status" value="1"/>
</dbReference>
<keyword evidence="1" id="KW-0853">WD repeat</keyword>
<reference evidence="4" key="1">
    <citation type="journal article" date="2019" name="Nat. Commun.">
        <title>The genome of broomcorn millet.</title>
        <authorList>
            <person name="Zou C."/>
            <person name="Miki D."/>
            <person name="Li D."/>
            <person name="Tang Q."/>
            <person name="Xiao L."/>
            <person name="Rajput S."/>
            <person name="Deng P."/>
            <person name="Jia W."/>
            <person name="Huang R."/>
            <person name="Zhang M."/>
            <person name="Sun Y."/>
            <person name="Hu J."/>
            <person name="Fu X."/>
            <person name="Schnable P.S."/>
            <person name="Li F."/>
            <person name="Zhang H."/>
            <person name="Feng B."/>
            <person name="Zhu X."/>
            <person name="Liu R."/>
            <person name="Schnable J.C."/>
            <person name="Zhu J.-K."/>
            <person name="Zhang H."/>
        </authorList>
    </citation>
    <scope>NUCLEOTIDE SEQUENCE [LARGE SCALE GENOMIC DNA]</scope>
</reference>
<dbReference type="Proteomes" id="UP000275267">
    <property type="component" value="Unassembled WGS sequence"/>
</dbReference>
<protein>
    <submittedName>
        <fullName evidence="3">Uncharacterized protein</fullName>
    </submittedName>
</protein>
<comment type="caution">
    <text evidence="3">The sequence shown here is derived from an EMBL/GenBank/DDBJ whole genome shotgun (WGS) entry which is preliminary data.</text>
</comment>
<dbReference type="GO" id="GO:0006890">
    <property type="term" value="P:retrograde vesicle-mediated transport, Golgi to endoplasmic reticulum"/>
    <property type="evidence" value="ECO:0007669"/>
    <property type="project" value="TreeGrafter"/>
</dbReference>
<evidence type="ECO:0000256" key="1">
    <source>
        <dbReference type="ARBA" id="ARBA00022574"/>
    </source>
</evidence>
<dbReference type="STRING" id="4540.A0A3L6Q3K5"/>
<dbReference type="PANTHER" id="PTHR19876:SF23">
    <property type="match status" value="1"/>
</dbReference>
<proteinExistence type="predicted"/>
<dbReference type="SMART" id="SM00320">
    <property type="entry name" value="WD40"/>
    <property type="match status" value="4"/>
</dbReference>
<sequence length="291" mass="32911">MGTIVHRETLRAVNYDGPAPAPCQEVLTYQFIPASREFGDIHSIDVHPTETWMLVGQSRGGYVSIWNYETQERITVFKVKDLHEQRGSIFSTKFIAREQWFAAGDSDGWVHVYAYTTEYKVKEFQHHHGDHVNQLAVHPTDPLLLTASNHNSLIKFWDWSQSWTCARVLNTRCTVWRLTVGPRDTNTFATYSNSGHVKIWDLQTMKQVHKLRVTRTSREKVRKVACHPTLPILATVMSRVGSPREIDICLCPNARTYTVSATVRQPTAVAIPAPLCLATRGGGGSPARTRT</sequence>
<dbReference type="OrthoDB" id="666747at2759"/>
<dbReference type="GO" id="GO:0006891">
    <property type="term" value="P:intra-Golgi vesicle-mediated transport"/>
    <property type="evidence" value="ECO:0007669"/>
    <property type="project" value="TreeGrafter"/>
</dbReference>
<dbReference type="EMBL" id="PQIB02000014">
    <property type="protein sequence ID" value="RLM70073.1"/>
    <property type="molecule type" value="Genomic_DNA"/>
</dbReference>
<name>A0A3L6Q3K5_PANMI</name>
<keyword evidence="4" id="KW-1185">Reference proteome</keyword>
<dbReference type="GO" id="GO:0030126">
    <property type="term" value="C:COPI vesicle coat"/>
    <property type="evidence" value="ECO:0007669"/>
    <property type="project" value="TreeGrafter"/>
</dbReference>
<dbReference type="GO" id="GO:0006886">
    <property type="term" value="P:intracellular protein transport"/>
    <property type="evidence" value="ECO:0007669"/>
    <property type="project" value="TreeGrafter"/>
</dbReference>
<dbReference type="InterPro" id="IPR050844">
    <property type="entry name" value="Coatomer_complex_subunit"/>
</dbReference>
<accession>A0A3L6Q3K5</accession>
<dbReference type="Gene3D" id="2.130.10.10">
    <property type="entry name" value="YVTN repeat-like/Quinoprotein amine dehydrogenase"/>
    <property type="match status" value="1"/>
</dbReference>
<dbReference type="GO" id="GO:0006888">
    <property type="term" value="P:endoplasmic reticulum to Golgi vesicle-mediated transport"/>
    <property type="evidence" value="ECO:0007669"/>
    <property type="project" value="TreeGrafter"/>
</dbReference>
<evidence type="ECO:0000256" key="2">
    <source>
        <dbReference type="ARBA" id="ARBA00022737"/>
    </source>
</evidence>
<dbReference type="InterPro" id="IPR015943">
    <property type="entry name" value="WD40/YVTN_repeat-like_dom_sf"/>
</dbReference>
<keyword evidence="2" id="KW-0677">Repeat</keyword>
<dbReference type="AlphaFoldDB" id="A0A3L6Q3K5"/>
<evidence type="ECO:0000313" key="4">
    <source>
        <dbReference type="Proteomes" id="UP000275267"/>
    </source>
</evidence>